<name>A0A6C0HJP8_9ZZZZ</name>
<evidence type="ECO:0000256" key="1">
    <source>
        <dbReference type="SAM" id="MobiDB-lite"/>
    </source>
</evidence>
<feature type="compositionally biased region" description="Basic residues" evidence="1">
    <location>
        <begin position="401"/>
        <end position="413"/>
    </location>
</feature>
<organism evidence="2">
    <name type="scientific">viral metagenome</name>
    <dbReference type="NCBI Taxonomy" id="1070528"/>
    <lineage>
        <taxon>unclassified sequences</taxon>
        <taxon>metagenomes</taxon>
        <taxon>organismal metagenomes</taxon>
    </lineage>
</organism>
<accession>A0A6C0HJP8</accession>
<reference evidence="2" key="1">
    <citation type="journal article" date="2020" name="Nature">
        <title>Giant virus diversity and host interactions through global metagenomics.</title>
        <authorList>
            <person name="Schulz F."/>
            <person name="Roux S."/>
            <person name="Paez-Espino D."/>
            <person name="Jungbluth S."/>
            <person name="Walsh D.A."/>
            <person name="Denef V.J."/>
            <person name="McMahon K.D."/>
            <person name="Konstantinidis K.T."/>
            <person name="Eloe-Fadrosh E.A."/>
            <person name="Kyrpides N.C."/>
            <person name="Woyke T."/>
        </authorList>
    </citation>
    <scope>NUCLEOTIDE SEQUENCE</scope>
    <source>
        <strain evidence="2">GVMAG-M-3300023184-120</strain>
    </source>
</reference>
<protein>
    <submittedName>
        <fullName evidence="2">Uncharacterized protein</fullName>
    </submittedName>
</protein>
<dbReference type="AlphaFoldDB" id="A0A6C0HJP8"/>
<sequence length="491" mass="56302">MDLIWPDPIPPAPPLPPMVLKEPNLEGSPKYPRSKHKCKKYIEKKIDYFSVNNANLKKFSNLSIVLSLFYIYLFKKYKSGCVLTLDTFNNTGLYVDLVNSFSNIQRYTSISKQMLTCIKRGVNIIVIPLYISAGRTGHANILIYRKATNVLEHFEPHGAYYGGESDRDRDLVTYETTTFWRNLNMHLKKANIHEVELVESFKVCPHIRGFQSLEGAIPNKQKTIGGYCTAWSMFFTELALANPALSSKEIVEIVFIKGGGFLGGQYMKDIIEGYSNHVSDKIDKYYSMLFNEVMTTVDIQCRWDNASEEEKRKIWNDFLLIRDIEMELIAGKYSIQQKIESQKKEIQSLIRYPSVSKIYLEMLKKKLDILEKMQQLDGFQLSPTNSFEPSPGRTSPSPPKTKPKPKSKSKSKSTSKVAESKSKVVTQKAQKEVIVKTCPEGEYLNPVTNRCNKIKTKKDPSTRKKRETKKKEDDTKKNDENDDGTIKLIDY</sequence>
<feature type="region of interest" description="Disordered" evidence="1">
    <location>
        <begin position="380"/>
        <end position="439"/>
    </location>
</feature>
<feature type="compositionally biased region" description="Basic and acidic residues" evidence="1">
    <location>
        <begin position="469"/>
        <end position="479"/>
    </location>
</feature>
<feature type="region of interest" description="Disordered" evidence="1">
    <location>
        <begin position="452"/>
        <end position="491"/>
    </location>
</feature>
<dbReference type="EMBL" id="MN739968">
    <property type="protein sequence ID" value="QHT80375.1"/>
    <property type="molecule type" value="Genomic_DNA"/>
</dbReference>
<proteinExistence type="predicted"/>
<evidence type="ECO:0000313" key="2">
    <source>
        <dbReference type="EMBL" id="QHT80375.1"/>
    </source>
</evidence>